<dbReference type="InterPro" id="IPR001594">
    <property type="entry name" value="Palmitoyltrfase_DHHC"/>
</dbReference>
<evidence type="ECO:0000259" key="9">
    <source>
        <dbReference type="Pfam" id="PF01529"/>
    </source>
</evidence>
<dbReference type="PROSITE" id="PS50216">
    <property type="entry name" value="DHHC"/>
    <property type="match status" value="1"/>
</dbReference>
<dbReference type="GO" id="GO:0019706">
    <property type="term" value="F:protein-cysteine S-palmitoyltransferase activity"/>
    <property type="evidence" value="ECO:0007669"/>
    <property type="project" value="UniProtKB-EC"/>
</dbReference>
<dbReference type="PANTHER" id="PTHR22883:SF418">
    <property type="entry name" value="ZDHHC-TYPE PALMITOYLTRANSFERASE 1-RELATED"/>
    <property type="match status" value="1"/>
</dbReference>
<evidence type="ECO:0000313" key="10">
    <source>
        <dbReference type="EMBL" id="KAF2071642.1"/>
    </source>
</evidence>
<reference evidence="10" key="1">
    <citation type="submission" date="2020-01" db="EMBL/GenBank/DDBJ databases">
        <title>Development of genomics and gene disruption for Polysphondylium violaceum indicates a role for the polyketide synthase stlB in stalk morphogenesis.</title>
        <authorList>
            <person name="Narita B."/>
            <person name="Kawabe Y."/>
            <person name="Kin K."/>
            <person name="Saito T."/>
            <person name="Gibbs R."/>
            <person name="Kuspa A."/>
            <person name="Muzny D."/>
            <person name="Queller D."/>
            <person name="Richards S."/>
            <person name="Strassman J."/>
            <person name="Sucgang R."/>
            <person name="Worley K."/>
            <person name="Schaap P."/>
        </authorList>
    </citation>
    <scope>NUCLEOTIDE SEQUENCE</scope>
    <source>
        <strain evidence="10">QSvi11</strain>
    </source>
</reference>
<comment type="domain">
    <text evidence="7">The DHHC domain is required for palmitoyltransferase activity.</text>
</comment>
<dbReference type="Proteomes" id="UP000695562">
    <property type="component" value="Unassembled WGS sequence"/>
</dbReference>
<name>A0A8J4V2K6_9MYCE</name>
<evidence type="ECO:0000256" key="1">
    <source>
        <dbReference type="ARBA" id="ARBA00004141"/>
    </source>
</evidence>
<protein>
    <recommendedName>
        <fullName evidence="7">Palmitoyltransferase</fullName>
        <ecNumber evidence="7">2.3.1.225</ecNumber>
    </recommendedName>
</protein>
<feature type="domain" description="Palmitoyltransferase DHHC" evidence="9">
    <location>
        <begin position="112"/>
        <end position="250"/>
    </location>
</feature>
<sequence length="384" mass="43890">MARTYTSTTKTYCNNRFITGPDKGYFISAMVLVFIPEIPFLIFICPLFEEWVTPAIYVVSIYIWLAVYAFLIQTAYTDPGIVPRGVYNDSDIFSSDQRQPLFKKITIKGMTQEVKWCETCSLYRPPRANHCGMCNNCVEKFDHHCPWVGNCIGRRNYKTFLYFLYCTGFKCLFAMGFCVAHIIVEASRIRDQHPDYSSANVFNKALNKSHYLSIIIIVYALAGLMFVGSLGGFHLYLLATNQTTNESIKKTFKKGNPFRKSIFRNIVETFCAPNYPSYYLYNKKKDRELKVLENKPTRTSNDSNNNNSNSNILSNTPNLPSGLFSPSSNNSDGSSSQYSDNQNINNSNNNNNNNNNINDTEIDMKIINDDNSRLSMKRELEVHS</sequence>
<dbReference type="EMBL" id="AJWJ01000354">
    <property type="protein sequence ID" value="KAF2071642.1"/>
    <property type="molecule type" value="Genomic_DNA"/>
</dbReference>
<comment type="subcellular location">
    <subcellularLocation>
        <location evidence="1">Membrane</location>
        <topology evidence="1">Multi-pass membrane protein</topology>
    </subcellularLocation>
</comment>
<evidence type="ECO:0000256" key="6">
    <source>
        <dbReference type="ARBA" id="ARBA00023315"/>
    </source>
</evidence>
<evidence type="ECO:0000256" key="7">
    <source>
        <dbReference type="RuleBase" id="RU079119"/>
    </source>
</evidence>
<accession>A0A8J4V2K6</accession>
<evidence type="ECO:0000256" key="2">
    <source>
        <dbReference type="ARBA" id="ARBA00022679"/>
    </source>
</evidence>
<keyword evidence="6 7" id="KW-0012">Acyltransferase</keyword>
<comment type="catalytic activity">
    <reaction evidence="7">
        <text>L-cysteinyl-[protein] + hexadecanoyl-CoA = S-hexadecanoyl-L-cysteinyl-[protein] + CoA</text>
        <dbReference type="Rhea" id="RHEA:36683"/>
        <dbReference type="Rhea" id="RHEA-COMP:10131"/>
        <dbReference type="Rhea" id="RHEA-COMP:11032"/>
        <dbReference type="ChEBI" id="CHEBI:29950"/>
        <dbReference type="ChEBI" id="CHEBI:57287"/>
        <dbReference type="ChEBI" id="CHEBI:57379"/>
        <dbReference type="ChEBI" id="CHEBI:74151"/>
        <dbReference type="EC" id="2.3.1.225"/>
    </reaction>
</comment>
<evidence type="ECO:0000256" key="4">
    <source>
        <dbReference type="ARBA" id="ARBA00022989"/>
    </source>
</evidence>
<keyword evidence="4 7" id="KW-1133">Transmembrane helix</keyword>
<comment type="caution">
    <text evidence="10">The sequence shown here is derived from an EMBL/GenBank/DDBJ whole genome shotgun (WGS) entry which is preliminary data.</text>
</comment>
<organism evidence="10 11">
    <name type="scientific">Polysphondylium violaceum</name>
    <dbReference type="NCBI Taxonomy" id="133409"/>
    <lineage>
        <taxon>Eukaryota</taxon>
        <taxon>Amoebozoa</taxon>
        <taxon>Evosea</taxon>
        <taxon>Eumycetozoa</taxon>
        <taxon>Dictyostelia</taxon>
        <taxon>Dictyosteliales</taxon>
        <taxon>Dictyosteliaceae</taxon>
        <taxon>Polysphondylium</taxon>
    </lineage>
</organism>
<evidence type="ECO:0000256" key="3">
    <source>
        <dbReference type="ARBA" id="ARBA00022692"/>
    </source>
</evidence>
<feature type="compositionally biased region" description="Low complexity" evidence="8">
    <location>
        <begin position="299"/>
        <end position="357"/>
    </location>
</feature>
<dbReference type="InterPro" id="IPR039859">
    <property type="entry name" value="PFA4/ZDH16/20/ERF2-like"/>
</dbReference>
<keyword evidence="5 7" id="KW-0472">Membrane</keyword>
<feature type="transmembrane region" description="Helical" evidence="7">
    <location>
        <begin position="55"/>
        <end position="76"/>
    </location>
</feature>
<keyword evidence="2 7" id="KW-0808">Transferase</keyword>
<dbReference type="GO" id="GO:0005783">
    <property type="term" value="C:endoplasmic reticulum"/>
    <property type="evidence" value="ECO:0007669"/>
    <property type="project" value="TreeGrafter"/>
</dbReference>
<evidence type="ECO:0000256" key="5">
    <source>
        <dbReference type="ARBA" id="ARBA00023136"/>
    </source>
</evidence>
<keyword evidence="11" id="KW-1185">Reference proteome</keyword>
<evidence type="ECO:0000256" key="8">
    <source>
        <dbReference type="SAM" id="MobiDB-lite"/>
    </source>
</evidence>
<comment type="similarity">
    <text evidence="7">Belongs to the DHHC palmitoyltransferase family.</text>
</comment>
<dbReference type="GO" id="GO:0006612">
    <property type="term" value="P:protein targeting to membrane"/>
    <property type="evidence" value="ECO:0007669"/>
    <property type="project" value="TreeGrafter"/>
</dbReference>
<dbReference type="GO" id="GO:0016020">
    <property type="term" value="C:membrane"/>
    <property type="evidence" value="ECO:0007669"/>
    <property type="project" value="UniProtKB-SubCell"/>
</dbReference>
<gene>
    <name evidence="10" type="ORF">CYY_007035</name>
</gene>
<dbReference type="OrthoDB" id="4096362at2759"/>
<dbReference type="GO" id="GO:0005794">
    <property type="term" value="C:Golgi apparatus"/>
    <property type="evidence" value="ECO:0007669"/>
    <property type="project" value="TreeGrafter"/>
</dbReference>
<feature type="transmembrane region" description="Helical" evidence="7">
    <location>
        <begin position="25"/>
        <end position="48"/>
    </location>
</feature>
<keyword evidence="3 7" id="KW-0812">Transmembrane</keyword>
<evidence type="ECO:0000313" key="11">
    <source>
        <dbReference type="Proteomes" id="UP000695562"/>
    </source>
</evidence>
<dbReference type="Pfam" id="PF01529">
    <property type="entry name" value="DHHC"/>
    <property type="match status" value="1"/>
</dbReference>
<proteinExistence type="inferred from homology"/>
<feature type="transmembrane region" description="Helical" evidence="7">
    <location>
        <begin position="162"/>
        <end position="184"/>
    </location>
</feature>
<dbReference type="EC" id="2.3.1.225" evidence="7"/>
<feature type="transmembrane region" description="Helical" evidence="7">
    <location>
        <begin position="211"/>
        <end position="237"/>
    </location>
</feature>
<dbReference type="PANTHER" id="PTHR22883">
    <property type="entry name" value="ZINC FINGER DHHC DOMAIN CONTAINING PROTEIN"/>
    <property type="match status" value="1"/>
</dbReference>
<feature type="region of interest" description="Disordered" evidence="8">
    <location>
        <begin position="294"/>
        <end position="357"/>
    </location>
</feature>
<dbReference type="AlphaFoldDB" id="A0A8J4V2K6"/>